<evidence type="ECO:0008006" key="3">
    <source>
        <dbReference type="Google" id="ProtNLM"/>
    </source>
</evidence>
<organism evidence="1 2">
    <name type="scientific">Diploscapter pachys</name>
    <dbReference type="NCBI Taxonomy" id="2018661"/>
    <lineage>
        <taxon>Eukaryota</taxon>
        <taxon>Metazoa</taxon>
        <taxon>Ecdysozoa</taxon>
        <taxon>Nematoda</taxon>
        <taxon>Chromadorea</taxon>
        <taxon>Rhabditida</taxon>
        <taxon>Rhabditina</taxon>
        <taxon>Rhabditomorpha</taxon>
        <taxon>Rhabditoidea</taxon>
        <taxon>Rhabditidae</taxon>
        <taxon>Diploscapter</taxon>
    </lineage>
</organism>
<dbReference type="AlphaFoldDB" id="A0A2A2JXY4"/>
<comment type="caution">
    <text evidence="1">The sequence shown here is derived from an EMBL/GenBank/DDBJ whole genome shotgun (WGS) entry which is preliminary data.</text>
</comment>
<dbReference type="EMBL" id="LIAE01010071">
    <property type="protein sequence ID" value="PAV66626.1"/>
    <property type="molecule type" value="Genomic_DNA"/>
</dbReference>
<gene>
    <name evidence="1" type="ORF">WR25_18694</name>
</gene>
<reference evidence="1 2" key="1">
    <citation type="journal article" date="2017" name="Curr. Biol.">
        <title>Genome architecture and evolution of a unichromosomal asexual nematode.</title>
        <authorList>
            <person name="Fradin H."/>
            <person name="Zegar C."/>
            <person name="Gutwein M."/>
            <person name="Lucas J."/>
            <person name="Kovtun M."/>
            <person name="Corcoran D."/>
            <person name="Baugh L.R."/>
            <person name="Kiontke K."/>
            <person name="Gunsalus K."/>
            <person name="Fitch D.H."/>
            <person name="Piano F."/>
        </authorList>
    </citation>
    <scope>NUCLEOTIDE SEQUENCE [LARGE SCALE GENOMIC DNA]</scope>
    <source>
        <strain evidence="1">PF1309</strain>
    </source>
</reference>
<protein>
    <recommendedName>
        <fullName evidence="3">STAS/SEC14 domain-containing protein</fullName>
    </recommendedName>
</protein>
<keyword evidence="2" id="KW-1185">Reference proteome</keyword>
<evidence type="ECO:0000313" key="1">
    <source>
        <dbReference type="EMBL" id="PAV66626.1"/>
    </source>
</evidence>
<dbReference type="Proteomes" id="UP000218231">
    <property type="component" value="Unassembled WGS sequence"/>
</dbReference>
<evidence type="ECO:0000313" key="2">
    <source>
        <dbReference type="Proteomes" id="UP000218231"/>
    </source>
</evidence>
<name>A0A2A2JXY4_9BILA</name>
<accession>A0A2A2JXY4</accession>
<proteinExistence type="predicted"/>
<sequence length="140" mass="15882">MSRIGREFSMFNVTVDIERGCFESTIFGFWTLETISDFHRAVTEAGRRIQATGRAPISLCDYTGAMTQSQEVIAALTKIMENPIVRSRRVAMYTGDVMPRMQAVRATRNRPEFRFFTDKDEARAWLFAEEGDVSSQPVAA</sequence>